<feature type="coiled-coil region" evidence="4">
    <location>
        <begin position="1041"/>
        <end position="1068"/>
    </location>
</feature>
<dbReference type="InterPro" id="IPR030381">
    <property type="entry name" value="G_DYNAMIN_dom"/>
</dbReference>
<evidence type="ECO:0000259" key="6">
    <source>
        <dbReference type="PROSITE" id="PS51718"/>
    </source>
</evidence>
<evidence type="ECO:0000313" key="7">
    <source>
        <dbReference type="Proteomes" id="UP000095280"/>
    </source>
</evidence>
<organism evidence="7 8">
    <name type="scientific">Macrostomum lignano</name>
    <dbReference type="NCBI Taxonomy" id="282301"/>
    <lineage>
        <taxon>Eukaryota</taxon>
        <taxon>Metazoa</taxon>
        <taxon>Spiralia</taxon>
        <taxon>Lophotrochozoa</taxon>
        <taxon>Platyhelminthes</taxon>
        <taxon>Rhabditophora</taxon>
        <taxon>Macrostomorpha</taxon>
        <taxon>Macrostomida</taxon>
        <taxon>Macrostomidae</taxon>
        <taxon>Macrostomum</taxon>
    </lineage>
</organism>
<evidence type="ECO:0000256" key="4">
    <source>
        <dbReference type="SAM" id="Coils"/>
    </source>
</evidence>
<dbReference type="SMART" id="SM00053">
    <property type="entry name" value="DYNc"/>
    <property type="match status" value="2"/>
</dbReference>
<feature type="domain" description="Dynamin-type G" evidence="6">
    <location>
        <begin position="35"/>
        <end position="310"/>
    </location>
</feature>
<accession>A0A1I8IZS0</accession>
<dbReference type="PROSITE" id="PS00410">
    <property type="entry name" value="G_DYNAMIN_1"/>
    <property type="match status" value="2"/>
</dbReference>
<feature type="coiled-coil region" evidence="4">
    <location>
        <begin position="306"/>
        <end position="333"/>
    </location>
</feature>
<proteinExistence type="inferred from homology"/>
<dbReference type="GO" id="GO:0005525">
    <property type="term" value="F:GTP binding"/>
    <property type="evidence" value="ECO:0007669"/>
    <property type="project" value="UniProtKB-KW"/>
</dbReference>
<dbReference type="InterPro" id="IPR027417">
    <property type="entry name" value="P-loop_NTPase"/>
</dbReference>
<keyword evidence="7" id="KW-1185">Reference proteome</keyword>
<feature type="domain" description="Dynamin-type G" evidence="6">
    <location>
        <begin position="770"/>
        <end position="1045"/>
    </location>
</feature>
<dbReference type="InterPro" id="IPR045063">
    <property type="entry name" value="Dynamin_N"/>
</dbReference>
<dbReference type="AlphaFoldDB" id="A0A1I8IZS0"/>
<dbReference type="PROSITE" id="PS51718">
    <property type="entry name" value="G_DYNAMIN_2"/>
    <property type="match status" value="2"/>
</dbReference>
<protein>
    <submittedName>
        <fullName evidence="8">Dynamin-type G domain-containing protein</fullName>
    </submittedName>
</protein>
<evidence type="ECO:0000256" key="2">
    <source>
        <dbReference type="ARBA" id="ARBA00023134"/>
    </source>
</evidence>
<name>A0A1I8IZS0_9PLAT</name>
<evidence type="ECO:0000256" key="5">
    <source>
        <dbReference type="SAM" id="MobiDB-lite"/>
    </source>
</evidence>
<dbReference type="GO" id="GO:0016185">
    <property type="term" value="P:synaptic vesicle budding from presynaptic endocytic zone membrane"/>
    <property type="evidence" value="ECO:0007669"/>
    <property type="project" value="TreeGrafter"/>
</dbReference>
<dbReference type="Proteomes" id="UP000095280">
    <property type="component" value="Unplaced"/>
</dbReference>
<dbReference type="Pfam" id="PF01031">
    <property type="entry name" value="Dynamin_M"/>
    <property type="match status" value="2"/>
</dbReference>
<sequence length="1276" mass="141867">ASKTFTPALSQQYRERIRPVLNSIDRLRSHGLQNELRLPTVAVVGDQSVGKSSVLEAISGVDLPRGTGIVTRCPLQLSMRSKPTGDWTGRISYQNRKGEHVEREISKKCEVDEMVRKVQNEITGDSNGVSTEQIDLTIESADVSDLTLVDLPGIARYSEKNPKINEVTKQLILSYISQDQVIILVVVPCSVDIETVEAIALAKQVDPGGTRTIGVLTCPDLTNPGSEEDIKAIVNNQGRVRLHKGFVMVKCRSPKELRNNISLSEVAKIEEDYFKNDPHFSQLPKDIVGTKTLAEKLTNELFKAVAAGIETLEESLKSKLKDYEEELKDLEDSLCETDSDKRAYLMRKLQQFASKVHAATASPEDERDAFATGSSSSLYSSCLTNCSSFGYLVSNSQPAWIIDYSKKVPNGVSDEVQLRRGRELPTFTFVFPVVQKIVFEEYLPKIEYLAKWLLGEVQSQVTKSLENLTENCFKAFPRLLLLVKETVVKAIEAQEAECRADLAKLIAHERRLFTQDSQFSEKLRYVTEQQKELAKQPVPPASQGGFKRAEPQVSRASSEPSHEEQIRLGTKAYLLLACQRISDTVPMSVLCHMLDGVATKLVAEITRLFAGGSHQVDILDLLREKEGRQRRRRYLIQAACRGWASVPGLHCGSSSGAASALGSLRIRRPAVSACQPSRSNCSLAFDLWLKWMGAAEALPCAACAIYHKSSDGPTPAKQVKSPDATETVLLSAAADASKTFTPALSQQYRERIRPVLNSIDRLRSHGLQNELRLPTVAVVGDQSVGKSSVLEAISGVDLPRGSGIVTRCPLQLSMRSKPTGDWTGRISYQNRKGEHVEREISKKCEVDEMVRKVQNEITGDSNGVSTEQIDLTIESADVSDLTLVDLPGIARYSEKNPKINEVTKQLILSYISQDQVIILVVVPCSVDIETVEAIALAKQVDPGGTRTIGVLTCPDLTNPGSEEDIKAIVNNQGRVRLHKGFVMVKCRSPKELRNNISLSEVAKIEEDYFKNDPHFSQLPKDIVGTKTLAEKLTNELFKAVAAGIETLEESLKSKLKDYEEELKDLEDSLCETDSDKRAYLMRKLQQFASKVHAATASPEDERDAFATGSSSSLYSSCLTNCSSFGYSVSRSQPAWIIDYSKSVPNYVSDEVQLRRGRELPTFTFVFPVVQKIVFEEYLPKIENLAKWLLDNVQSKVTKTLENLAENCFKAFPRLLLLVKETVVKAIEAQEAECRTDMAKLIAHERRLFTQDSQFSEKLSYVTTQWQEFLATHRTPQ</sequence>
<dbReference type="InterPro" id="IPR001401">
    <property type="entry name" value="Dynamin_GTPase"/>
</dbReference>
<dbReference type="InterPro" id="IPR022812">
    <property type="entry name" value="Dynamin"/>
</dbReference>
<dbReference type="GO" id="GO:0031623">
    <property type="term" value="P:receptor internalization"/>
    <property type="evidence" value="ECO:0007669"/>
    <property type="project" value="TreeGrafter"/>
</dbReference>
<dbReference type="Gene3D" id="3.40.50.300">
    <property type="entry name" value="P-loop containing nucleotide triphosphate hydrolases"/>
    <property type="match status" value="2"/>
</dbReference>
<dbReference type="PANTHER" id="PTHR11566">
    <property type="entry name" value="DYNAMIN"/>
    <property type="match status" value="1"/>
</dbReference>
<keyword evidence="4" id="KW-0175">Coiled coil</keyword>
<reference evidence="8" key="1">
    <citation type="submission" date="2016-11" db="UniProtKB">
        <authorList>
            <consortium name="WormBaseParasite"/>
        </authorList>
    </citation>
    <scope>IDENTIFICATION</scope>
</reference>
<dbReference type="SUPFAM" id="SSF52540">
    <property type="entry name" value="P-loop containing nucleoside triphosphate hydrolases"/>
    <property type="match status" value="2"/>
</dbReference>
<feature type="region of interest" description="Disordered" evidence="5">
    <location>
        <begin position="532"/>
        <end position="562"/>
    </location>
</feature>
<evidence type="ECO:0000256" key="1">
    <source>
        <dbReference type="ARBA" id="ARBA00022741"/>
    </source>
</evidence>
<dbReference type="PANTHER" id="PTHR11566:SF231">
    <property type="entry name" value="INTERFERON-INDUCED GTP-BINDING PROTEIN MX"/>
    <property type="match status" value="1"/>
</dbReference>
<dbReference type="GO" id="GO:0005737">
    <property type="term" value="C:cytoplasm"/>
    <property type="evidence" value="ECO:0007669"/>
    <property type="project" value="TreeGrafter"/>
</dbReference>
<dbReference type="GO" id="GO:0003924">
    <property type="term" value="F:GTPase activity"/>
    <property type="evidence" value="ECO:0007669"/>
    <property type="project" value="InterPro"/>
</dbReference>
<dbReference type="CDD" id="cd08771">
    <property type="entry name" value="DLP_1"/>
    <property type="match status" value="2"/>
</dbReference>
<dbReference type="InterPro" id="IPR000375">
    <property type="entry name" value="Dynamin_stalk"/>
</dbReference>
<dbReference type="GO" id="GO:0005874">
    <property type="term" value="C:microtubule"/>
    <property type="evidence" value="ECO:0007669"/>
    <property type="project" value="TreeGrafter"/>
</dbReference>
<dbReference type="Pfam" id="PF00350">
    <property type="entry name" value="Dynamin_N"/>
    <property type="match status" value="2"/>
</dbReference>
<dbReference type="PRINTS" id="PR00195">
    <property type="entry name" value="DYNAMIN"/>
</dbReference>
<dbReference type="WBParaSite" id="maker-uti_cns_0045360-snap-gene-0.51-mRNA-1">
    <property type="protein sequence ID" value="maker-uti_cns_0045360-snap-gene-0.51-mRNA-1"/>
    <property type="gene ID" value="maker-uti_cns_0045360-snap-gene-0.51"/>
</dbReference>
<keyword evidence="2 3" id="KW-0342">GTP-binding</keyword>
<dbReference type="GO" id="GO:0005886">
    <property type="term" value="C:plasma membrane"/>
    <property type="evidence" value="ECO:0007669"/>
    <property type="project" value="TreeGrafter"/>
</dbReference>
<dbReference type="Gene3D" id="1.20.120.1240">
    <property type="entry name" value="Dynamin, middle domain"/>
    <property type="match status" value="2"/>
</dbReference>
<comment type="similarity">
    <text evidence="3">Belongs to the TRAFAC class dynamin-like GTPase superfamily. Dynamin/Fzo/YdjA family.</text>
</comment>
<dbReference type="InterPro" id="IPR019762">
    <property type="entry name" value="Dynamin_GTPase_CS"/>
</dbReference>
<keyword evidence="1 3" id="KW-0547">Nucleotide-binding</keyword>
<evidence type="ECO:0000313" key="8">
    <source>
        <dbReference type="WBParaSite" id="maker-uti_cns_0045360-snap-gene-0.51-mRNA-1"/>
    </source>
</evidence>
<dbReference type="GO" id="GO:0098793">
    <property type="term" value="C:presynapse"/>
    <property type="evidence" value="ECO:0007669"/>
    <property type="project" value="GOC"/>
</dbReference>
<evidence type="ECO:0000256" key="3">
    <source>
        <dbReference type="RuleBase" id="RU003932"/>
    </source>
</evidence>
<dbReference type="GO" id="GO:0008017">
    <property type="term" value="F:microtubule binding"/>
    <property type="evidence" value="ECO:0007669"/>
    <property type="project" value="TreeGrafter"/>
</dbReference>